<evidence type="ECO:0008006" key="3">
    <source>
        <dbReference type="Google" id="ProtNLM"/>
    </source>
</evidence>
<proteinExistence type="predicted"/>
<accession>A0A246J155</accession>
<reference evidence="1 2" key="1">
    <citation type="journal article" date="2008" name="Int. J. Syst. Evol. Microbiol.">
        <title>Description of Roseateles aquatilis sp. nov. and Roseateles terrae sp. nov., in the class Betaproteobacteria, and emended description of the genus Roseateles.</title>
        <authorList>
            <person name="Gomila M."/>
            <person name="Bowien B."/>
            <person name="Falsen E."/>
            <person name="Moore E.R."/>
            <person name="Lalucat J."/>
        </authorList>
    </citation>
    <scope>NUCLEOTIDE SEQUENCE [LARGE SCALE GENOMIC DNA]</scope>
    <source>
        <strain evidence="1 2">CCUG 48205</strain>
    </source>
</reference>
<dbReference type="OrthoDB" id="8899166at2"/>
<sequence>MKRDIHTYVGGPFRAHGQIEMWREGDVIRLRGQGPFNREAVLGLGAAMADLLTRDPPPAVFGDILELRGSMVTSPDSMEELGQFMARMAAHRSPPVAVAYVAGPEVEGRDFMLPLFEALYQKHGRRFGAFGSLDDAKAWMAEQLKKATAKDSA</sequence>
<dbReference type="AlphaFoldDB" id="A0A246J155"/>
<protein>
    <recommendedName>
        <fullName evidence="3">STAS/SEC14 domain-containing protein</fullName>
    </recommendedName>
</protein>
<gene>
    <name evidence="1" type="ORF">CDN99_21145</name>
</gene>
<dbReference type="EMBL" id="NIOF01000011">
    <property type="protein sequence ID" value="OWQ86339.1"/>
    <property type="molecule type" value="Genomic_DNA"/>
</dbReference>
<name>A0A246J155_9BURK</name>
<evidence type="ECO:0000313" key="1">
    <source>
        <dbReference type="EMBL" id="OWQ86339.1"/>
    </source>
</evidence>
<dbReference type="RefSeq" id="WP_088386886.1">
    <property type="nucleotide sequence ID" value="NZ_NIOF01000011.1"/>
</dbReference>
<dbReference type="Proteomes" id="UP000197468">
    <property type="component" value="Unassembled WGS sequence"/>
</dbReference>
<evidence type="ECO:0000313" key="2">
    <source>
        <dbReference type="Proteomes" id="UP000197468"/>
    </source>
</evidence>
<keyword evidence="2" id="KW-1185">Reference proteome</keyword>
<organism evidence="1 2">
    <name type="scientific">Roseateles aquatilis</name>
    <dbReference type="NCBI Taxonomy" id="431061"/>
    <lineage>
        <taxon>Bacteria</taxon>
        <taxon>Pseudomonadati</taxon>
        <taxon>Pseudomonadota</taxon>
        <taxon>Betaproteobacteria</taxon>
        <taxon>Burkholderiales</taxon>
        <taxon>Sphaerotilaceae</taxon>
        <taxon>Roseateles</taxon>
    </lineage>
</organism>
<comment type="caution">
    <text evidence="1">The sequence shown here is derived from an EMBL/GenBank/DDBJ whole genome shotgun (WGS) entry which is preliminary data.</text>
</comment>